<dbReference type="GO" id="GO:1990116">
    <property type="term" value="P:ribosome-associated ubiquitin-dependent protein catabolic process"/>
    <property type="evidence" value="ECO:0007669"/>
    <property type="project" value="UniProtKB-UniRule"/>
</dbReference>
<feature type="domain" description="RING-type" evidence="17">
    <location>
        <begin position="1540"/>
        <end position="1586"/>
    </location>
</feature>
<comment type="similarity">
    <text evidence="4 16">Belongs to the LTN1 family.</text>
</comment>
<comment type="subcellular location">
    <subcellularLocation>
        <location evidence="2">Cytoplasm</location>
        <location evidence="2">Cytosol</location>
    </subcellularLocation>
</comment>
<evidence type="ECO:0000256" key="13">
    <source>
        <dbReference type="ARBA" id="ARBA00022833"/>
    </source>
</evidence>
<dbReference type="CDD" id="cd16491">
    <property type="entry name" value="RING-CH-C4HC3_LTN1"/>
    <property type="match status" value="1"/>
</dbReference>
<evidence type="ECO:0000256" key="1">
    <source>
        <dbReference type="ARBA" id="ARBA00000900"/>
    </source>
</evidence>
<dbReference type="InterPro" id="IPR057030">
    <property type="entry name" value="TPR_Rkr-1"/>
</dbReference>
<evidence type="ECO:0000256" key="10">
    <source>
        <dbReference type="ARBA" id="ARBA00022737"/>
    </source>
</evidence>
<evidence type="ECO:0000259" key="17">
    <source>
        <dbReference type="PROSITE" id="PS50089"/>
    </source>
</evidence>
<dbReference type="GO" id="GO:0005829">
    <property type="term" value="C:cytosol"/>
    <property type="evidence" value="ECO:0007669"/>
    <property type="project" value="UniProtKB-SubCell"/>
</dbReference>
<dbReference type="SUPFAM" id="SSF48371">
    <property type="entry name" value="ARM repeat"/>
    <property type="match status" value="1"/>
</dbReference>
<evidence type="ECO:0000256" key="7">
    <source>
        <dbReference type="ARBA" id="ARBA00022490"/>
    </source>
</evidence>
<dbReference type="Proteomes" id="UP001302745">
    <property type="component" value="Unassembled WGS sequence"/>
</dbReference>
<dbReference type="GO" id="GO:0072344">
    <property type="term" value="P:rescue of stalled ribosome"/>
    <property type="evidence" value="ECO:0007669"/>
    <property type="project" value="UniProtKB-UniRule"/>
</dbReference>
<reference evidence="18" key="1">
    <citation type="journal article" date="2023" name="Mol. Phylogenet. Evol.">
        <title>Genome-scale phylogeny and comparative genomics of the fungal order Sordariales.</title>
        <authorList>
            <person name="Hensen N."/>
            <person name="Bonometti L."/>
            <person name="Westerberg I."/>
            <person name="Brannstrom I.O."/>
            <person name="Guillou S."/>
            <person name="Cros-Aarteil S."/>
            <person name="Calhoun S."/>
            <person name="Haridas S."/>
            <person name="Kuo A."/>
            <person name="Mondo S."/>
            <person name="Pangilinan J."/>
            <person name="Riley R."/>
            <person name="LaButti K."/>
            <person name="Andreopoulos B."/>
            <person name="Lipzen A."/>
            <person name="Chen C."/>
            <person name="Yan M."/>
            <person name="Daum C."/>
            <person name="Ng V."/>
            <person name="Clum A."/>
            <person name="Steindorff A."/>
            <person name="Ohm R.A."/>
            <person name="Martin F."/>
            <person name="Silar P."/>
            <person name="Natvig D.O."/>
            <person name="Lalanne C."/>
            <person name="Gautier V."/>
            <person name="Ament-Velasquez S.L."/>
            <person name="Kruys A."/>
            <person name="Hutchinson M.I."/>
            <person name="Powell A.J."/>
            <person name="Barry K."/>
            <person name="Miller A.N."/>
            <person name="Grigoriev I.V."/>
            <person name="Debuchy R."/>
            <person name="Gladieux P."/>
            <person name="Hiltunen Thoren M."/>
            <person name="Johannesson H."/>
        </authorList>
    </citation>
    <scope>NUCLEOTIDE SEQUENCE</scope>
    <source>
        <strain evidence="18">CBS 538.74</strain>
    </source>
</reference>
<dbReference type="Pfam" id="PF13639">
    <property type="entry name" value="zf-RING_2"/>
    <property type="match status" value="1"/>
</dbReference>
<dbReference type="InterPro" id="IPR054477">
    <property type="entry name" value="LTN1_E3_ligase_6th"/>
</dbReference>
<evidence type="ECO:0000256" key="2">
    <source>
        <dbReference type="ARBA" id="ARBA00004514"/>
    </source>
</evidence>
<dbReference type="InterPro" id="IPR054476">
    <property type="entry name" value="Ltn1_N"/>
</dbReference>
<evidence type="ECO:0000313" key="18">
    <source>
        <dbReference type="EMBL" id="KAK4150086.1"/>
    </source>
</evidence>
<keyword evidence="7" id="KW-0963">Cytoplasm</keyword>
<dbReference type="EMBL" id="MU857098">
    <property type="protein sequence ID" value="KAK4150086.1"/>
    <property type="molecule type" value="Genomic_DNA"/>
</dbReference>
<keyword evidence="19" id="KW-1185">Reference proteome</keyword>
<dbReference type="Pfam" id="PF23280">
    <property type="entry name" value="TPR_26"/>
    <property type="match status" value="1"/>
</dbReference>
<comment type="caution">
    <text evidence="18">The sequence shown here is derived from an EMBL/GenBank/DDBJ whole genome shotgun (WGS) entry which is preliminary data.</text>
</comment>
<dbReference type="InterPro" id="IPR001841">
    <property type="entry name" value="Znf_RING"/>
</dbReference>
<keyword evidence="10" id="KW-0677">Repeat</keyword>
<dbReference type="EC" id="2.3.2.27" evidence="5 16"/>
<evidence type="ECO:0000256" key="3">
    <source>
        <dbReference type="ARBA" id="ARBA00004906"/>
    </source>
</evidence>
<evidence type="ECO:0000256" key="9">
    <source>
        <dbReference type="ARBA" id="ARBA00022723"/>
    </source>
</evidence>
<dbReference type="InterPro" id="IPR054478">
    <property type="entry name" value="LTN1_UBC"/>
</dbReference>
<keyword evidence="13 16" id="KW-0862">Zinc</keyword>
<dbReference type="InterPro" id="IPR039804">
    <property type="entry name" value="RING-CH-C4HC3_LTN1"/>
</dbReference>
<accession>A0AAN6VFY1</accession>
<dbReference type="InterPro" id="IPR016024">
    <property type="entry name" value="ARM-type_fold"/>
</dbReference>
<comment type="function">
    <text evidence="16">E3 ubiquitin-protein ligase. Component of the ribosome quality control complex (RQC), a ribosome-associated complex that mediates ubiquitination and extraction of incompletely synthesized nascent chains for proteasomal degradation.</text>
</comment>
<dbReference type="InterPro" id="IPR039795">
    <property type="entry name" value="LTN1/Rkr1"/>
</dbReference>
<evidence type="ECO:0000256" key="5">
    <source>
        <dbReference type="ARBA" id="ARBA00012483"/>
    </source>
</evidence>
<dbReference type="GO" id="GO:0008270">
    <property type="term" value="F:zinc ion binding"/>
    <property type="evidence" value="ECO:0007669"/>
    <property type="project" value="UniProtKB-KW"/>
</dbReference>
<dbReference type="InterPro" id="IPR013083">
    <property type="entry name" value="Znf_RING/FYVE/PHD"/>
</dbReference>
<dbReference type="GO" id="GO:0061630">
    <property type="term" value="F:ubiquitin protein ligase activity"/>
    <property type="evidence" value="ECO:0007669"/>
    <property type="project" value="UniProtKB-UniRule"/>
</dbReference>
<dbReference type="PROSITE" id="PS50089">
    <property type="entry name" value="ZF_RING_2"/>
    <property type="match status" value="1"/>
</dbReference>
<keyword evidence="8 16" id="KW-0808">Transferase</keyword>
<evidence type="ECO:0000256" key="6">
    <source>
        <dbReference type="ARBA" id="ARBA00017157"/>
    </source>
</evidence>
<dbReference type="FunFam" id="3.30.40.10:FF:000038">
    <property type="entry name" value="E3 ubiquitin-protein ligase listerin"/>
    <property type="match status" value="1"/>
</dbReference>
<dbReference type="GO" id="GO:1990112">
    <property type="term" value="C:RQC complex"/>
    <property type="evidence" value="ECO:0007669"/>
    <property type="project" value="UniProtKB-UniRule"/>
</dbReference>
<dbReference type="Pfam" id="PF22999">
    <property type="entry name" value="LTN1_E3_ligase_6th"/>
    <property type="match status" value="1"/>
</dbReference>
<keyword evidence="9 16" id="KW-0479">Metal-binding</keyword>
<evidence type="ECO:0000256" key="11">
    <source>
        <dbReference type="ARBA" id="ARBA00022771"/>
    </source>
</evidence>
<proteinExistence type="inferred from homology"/>
<comment type="function">
    <text evidence="14">E3 ubiquitin-protein ligase component of the ribosome quality control complex (RQC), a ribosome-associated complex that mediates ubiquitination and extraction of incompletely synthesized nascent chains for proteasomal degradation. Mediates ubiquitination of proteins derived from mRNAs lacking stop codons (non-stop proteins) and other translation arrest products induced by poly-lysine sequences and tandem rare codons. Ubiquitination leads to CDC48 recruitment for extraction and degradation of the incomplete translation product. May indirectly play a role in chromatin function and transcription.</text>
</comment>
<dbReference type="SMART" id="SM00184">
    <property type="entry name" value="RING"/>
    <property type="match status" value="1"/>
</dbReference>
<name>A0AAN6VFY1_9PEZI</name>
<keyword evidence="11 15" id="KW-0863">Zinc-finger</keyword>
<evidence type="ECO:0000256" key="12">
    <source>
        <dbReference type="ARBA" id="ARBA00022786"/>
    </source>
</evidence>
<keyword evidence="12 16" id="KW-0833">Ubl conjugation pathway</keyword>
<dbReference type="GO" id="GO:0043023">
    <property type="term" value="F:ribosomal large subunit binding"/>
    <property type="evidence" value="ECO:0007669"/>
    <property type="project" value="TreeGrafter"/>
</dbReference>
<gene>
    <name evidence="18" type="ORF">C8A00DRAFT_37319</name>
</gene>
<evidence type="ECO:0000256" key="16">
    <source>
        <dbReference type="RuleBase" id="RU367090"/>
    </source>
</evidence>
<comment type="pathway">
    <text evidence="3 16">Protein modification; protein ubiquitination.</text>
</comment>
<protein>
    <recommendedName>
        <fullName evidence="6 16">E3 ubiquitin-protein ligase listerin</fullName>
        <ecNumber evidence="5 16">2.3.2.27</ecNumber>
    </recommendedName>
    <alternativeName>
        <fullName evidence="16">RING-type E3 ubiquitin transferase listerin</fullName>
    </alternativeName>
</protein>
<dbReference type="Pfam" id="PF23009">
    <property type="entry name" value="UBC_like"/>
    <property type="match status" value="1"/>
</dbReference>
<dbReference type="InterPro" id="IPR011016">
    <property type="entry name" value="Znf_RING-CH"/>
</dbReference>
<dbReference type="SMART" id="SM01197">
    <property type="entry name" value="FANCL_C"/>
    <property type="match status" value="1"/>
</dbReference>
<evidence type="ECO:0000256" key="14">
    <source>
        <dbReference type="ARBA" id="ARBA00055150"/>
    </source>
</evidence>
<dbReference type="Pfam" id="PF22958">
    <property type="entry name" value="Ltn1_1st"/>
    <property type="match status" value="1"/>
</dbReference>
<evidence type="ECO:0000313" key="19">
    <source>
        <dbReference type="Proteomes" id="UP001302745"/>
    </source>
</evidence>
<evidence type="ECO:0000256" key="15">
    <source>
        <dbReference type="PROSITE-ProRule" id="PRU00175"/>
    </source>
</evidence>
<evidence type="ECO:0000256" key="8">
    <source>
        <dbReference type="ARBA" id="ARBA00022679"/>
    </source>
</evidence>
<dbReference type="Gene3D" id="1.25.10.10">
    <property type="entry name" value="Leucine-rich Repeat Variant"/>
    <property type="match status" value="1"/>
</dbReference>
<dbReference type="InterPro" id="IPR011989">
    <property type="entry name" value="ARM-like"/>
</dbReference>
<dbReference type="SUPFAM" id="SSF57850">
    <property type="entry name" value="RING/U-box"/>
    <property type="match status" value="1"/>
</dbReference>
<organism evidence="18 19">
    <name type="scientific">Chaetomidium leptoderma</name>
    <dbReference type="NCBI Taxonomy" id="669021"/>
    <lineage>
        <taxon>Eukaryota</taxon>
        <taxon>Fungi</taxon>
        <taxon>Dikarya</taxon>
        <taxon>Ascomycota</taxon>
        <taxon>Pezizomycotina</taxon>
        <taxon>Sordariomycetes</taxon>
        <taxon>Sordariomycetidae</taxon>
        <taxon>Sordariales</taxon>
        <taxon>Chaetomiaceae</taxon>
        <taxon>Chaetomidium</taxon>
    </lineage>
</organism>
<reference evidence="18" key="2">
    <citation type="submission" date="2023-05" db="EMBL/GenBank/DDBJ databases">
        <authorList>
            <consortium name="Lawrence Berkeley National Laboratory"/>
            <person name="Steindorff A."/>
            <person name="Hensen N."/>
            <person name="Bonometti L."/>
            <person name="Westerberg I."/>
            <person name="Brannstrom I.O."/>
            <person name="Guillou S."/>
            <person name="Cros-Aarteil S."/>
            <person name="Calhoun S."/>
            <person name="Haridas S."/>
            <person name="Kuo A."/>
            <person name="Mondo S."/>
            <person name="Pangilinan J."/>
            <person name="Riley R."/>
            <person name="Labutti K."/>
            <person name="Andreopoulos B."/>
            <person name="Lipzen A."/>
            <person name="Chen C."/>
            <person name="Yanf M."/>
            <person name="Daum C."/>
            <person name="Ng V."/>
            <person name="Clum A."/>
            <person name="Ohm R."/>
            <person name="Martin F."/>
            <person name="Silar P."/>
            <person name="Natvig D."/>
            <person name="Lalanne C."/>
            <person name="Gautier V."/>
            <person name="Ament-Velasquez S.L."/>
            <person name="Kruys A."/>
            <person name="Hutchinson M.I."/>
            <person name="Powell A.J."/>
            <person name="Barry K."/>
            <person name="Miller A.N."/>
            <person name="Grigoriev I.V."/>
            <person name="Debuchy R."/>
            <person name="Gladieux P."/>
            <person name="Thoren M.H."/>
            <person name="Johannesson H."/>
        </authorList>
    </citation>
    <scope>NUCLEOTIDE SEQUENCE</scope>
    <source>
        <strain evidence="18">CBS 538.74</strain>
    </source>
</reference>
<dbReference type="PANTHER" id="PTHR12389">
    <property type="entry name" value="ZINC FINGER PROTEIN 294"/>
    <property type="match status" value="1"/>
</dbReference>
<comment type="subunit">
    <text evidence="16">Component of the ribosome quality control complex (RQC).</text>
</comment>
<dbReference type="PANTHER" id="PTHR12389:SF0">
    <property type="entry name" value="E3 UBIQUITIN-PROTEIN LIGASE LISTERIN"/>
    <property type="match status" value="1"/>
</dbReference>
<comment type="catalytic activity">
    <reaction evidence="1 16">
        <text>S-ubiquitinyl-[E2 ubiquitin-conjugating enzyme]-L-cysteine + [acceptor protein]-L-lysine = [E2 ubiquitin-conjugating enzyme]-L-cysteine + N(6)-ubiquitinyl-[acceptor protein]-L-lysine.</text>
        <dbReference type="EC" id="2.3.2.27"/>
    </reaction>
</comment>
<dbReference type="Gene3D" id="3.30.40.10">
    <property type="entry name" value="Zinc/RING finger domain, C3HC4 (zinc finger)"/>
    <property type="match status" value="1"/>
</dbReference>
<evidence type="ECO:0000256" key="4">
    <source>
        <dbReference type="ARBA" id="ARBA00007997"/>
    </source>
</evidence>
<dbReference type="SMART" id="SM00744">
    <property type="entry name" value="RINGv"/>
    <property type="match status" value="1"/>
</dbReference>
<sequence length="1604" mass="176019">MFPGRAKAAQGGGFGGFTSSSTTLSYLTPPPDFSGVPQEVVVPFKNLLKKASTTKEKALQDIIAYVQGLGSDGKGLEEPVIDAYVELYPRLSIDDSARVRELSHQLLFHLLSAAKKRMAKKLPDFVGPWLAGTYDRDKRVLRAASEALGSFLQTKEKEEAFWKAVQTRALEFATEALKETPDSLSDERSTTKQDSDAKYHRVVGASLSLALNLVRKGDMSVLQAGVANYLEVDALWTMSRAEDGFVRRALYQFLHTVLGIKPEALEPRLQQLGKALVADSMKKSQIGSATDLLMVLTSLTKRYPQVWGTQKHPLQRLQQFVAQGSQGGAENYWRALDELLQILPDKTPSADVVSSFLSSIRKGIADRLESRTGRHQAFQSYARVFDVFLSHSPLPASFLEENLSNLTRQYLHPSPESSLPSPQRPEFLAQAWIVVARHSDEETLGAMTEEWQKLGSAFLSRMSNSLPEISEGYQKSQAAIASEGERWFAFAATILAQGVDRNAPLPGVLATSSAEVLRGALDLLTRRNFKPFGAAAVIQSAFRHCPRVCLNNNLPASLFPPDQAEIYAVIVASPSLPYLVSDLNTISGGTESRFGNIWASLVEAALGLSDRQSTILAIRVLIGVPLVGSYAQQLTALQSFLVSTWKEYADGGSSPVLKDICEATLSYDALAETSLGGVATDIISGLEGPETSQSAVIALELVLRKRPELLPANHDLHVRLVTSLLALTELSDSRLSEKARGLRLLLDEQPTGQNPVARILENHLGEAGPSSLEVDTLVQQALATLSSGPVPAEDIFPSSTVWMNELSSFLTRSPNPSLSLTSGMGGAYFLVHGNPKAKLPLPGRDSSGRSIPARMALFTAKLLSSGVQLSSLPAEFQLELVYLLCLTEAIAGDQLSTAQTGGLWSEGPEAEADVQEFCDLSSAAVRAVVEDCGNWTNWDMSGDSLVERLINFMLHEAVGLSPAAFYTAKSLSSLFQLLVQTHGGPPTKLEEWLGKLGIMRVAPNTTLNIAAFLTGFGEVLASSKLVATLCARLISEMPGFPGVSDRFPRALPSLVLLNLCMDVYGAGEIPVETRKQVLTLQQLTRWTETPEELGYQAAAETCRAIARILPGTKSTYGEYWETAIKYCIGLWNKAAEDRPEQRLPYVYASMKLMQAFHAVEDPNDDLEEALASHREAESAALVALLGIPRKATASLPSQLVDAQLARAVSKIPNVQLVDLGDIYESVASESRDIQKAAFGLLHKALPAAQEEINLAVVMDKKAANLPDELLSLLLNAPNPDDYTDEDLSQFPIAIRSYLLAWHLVFDAYSKASFRIRSDYTDNLKGGQHLDPLLRFLVDVLGHALARALDLDREGFTAEHIRSYSIDLADSEPAERGMNWLLIHLFYLILKYIPGLFKMWYLECPSKQTKNTVQVWMQRFFSPLIIADALDEVVEWSLKQEQGDADTQEILVKVSKSSREITAGYPVDDDAATISLHVPKSYPLDPVDVVSVKRVAVKEDKWQSWLKATKAVIMFGNCSLVDGLMAFRRNISLALKGQEECAICYSIIAQDKTLPDKKCGTCNHFFHRVCLYKWFQNSGRNTCPLCRNAIDYLGSDTKRRRPEHE</sequence>